<protein>
    <submittedName>
        <fullName evidence="2">Uncharacterized protein</fullName>
    </submittedName>
</protein>
<name>A0A0N9I515_9PSEU</name>
<evidence type="ECO:0000313" key="2">
    <source>
        <dbReference type="EMBL" id="ALG09465.1"/>
    </source>
</evidence>
<feature type="region of interest" description="Disordered" evidence="1">
    <location>
        <begin position="1"/>
        <end position="93"/>
    </location>
</feature>
<gene>
    <name evidence="2" type="ORF">AOZ06_23420</name>
</gene>
<reference evidence="2 3" key="1">
    <citation type="submission" date="2015-07" db="EMBL/GenBank/DDBJ databases">
        <title>Genome sequencing of Kibdelosporangium phytohabitans.</title>
        <authorList>
            <person name="Qin S."/>
            <person name="Xing K."/>
        </authorList>
    </citation>
    <scope>NUCLEOTIDE SEQUENCE [LARGE SCALE GENOMIC DNA]</scope>
    <source>
        <strain evidence="2 3">KLBMP1111</strain>
    </source>
</reference>
<accession>A0A0N9I515</accession>
<proteinExistence type="predicted"/>
<dbReference type="AlphaFoldDB" id="A0A0N9I515"/>
<dbReference type="EMBL" id="CP012752">
    <property type="protein sequence ID" value="ALG09465.1"/>
    <property type="molecule type" value="Genomic_DNA"/>
</dbReference>
<dbReference type="STRING" id="860235.AOZ06_23420"/>
<evidence type="ECO:0000256" key="1">
    <source>
        <dbReference type="SAM" id="MobiDB-lite"/>
    </source>
</evidence>
<organism evidence="2 3">
    <name type="scientific">Kibdelosporangium phytohabitans</name>
    <dbReference type="NCBI Taxonomy" id="860235"/>
    <lineage>
        <taxon>Bacteria</taxon>
        <taxon>Bacillati</taxon>
        <taxon>Actinomycetota</taxon>
        <taxon>Actinomycetes</taxon>
        <taxon>Pseudonocardiales</taxon>
        <taxon>Pseudonocardiaceae</taxon>
        <taxon>Kibdelosporangium</taxon>
    </lineage>
</organism>
<dbReference type="Proteomes" id="UP000063699">
    <property type="component" value="Chromosome"/>
</dbReference>
<keyword evidence="3" id="KW-1185">Reference proteome</keyword>
<dbReference type="KEGG" id="kphy:AOZ06_23420"/>
<feature type="compositionally biased region" description="Acidic residues" evidence="1">
    <location>
        <begin position="39"/>
        <end position="50"/>
    </location>
</feature>
<evidence type="ECO:0000313" key="3">
    <source>
        <dbReference type="Proteomes" id="UP000063699"/>
    </source>
</evidence>
<sequence>MDRWVSRSRPSGPVRGARPVWPVPPPRQQTEVAHRDVVEPGDGEQVDDDPGQPRGDQPAAEPRDQQDDGTGGDLDDRPGCADLVTSPDMAIPF</sequence>